<feature type="region of interest" description="Disordered" evidence="1">
    <location>
        <begin position="1"/>
        <end position="30"/>
    </location>
</feature>
<feature type="compositionally biased region" description="Polar residues" evidence="1">
    <location>
        <begin position="75"/>
        <end position="89"/>
    </location>
</feature>
<dbReference type="InterPro" id="IPR000719">
    <property type="entry name" value="Prot_kinase_dom"/>
</dbReference>
<dbReference type="Pfam" id="PF07714">
    <property type="entry name" value="PK_Tyr_Ser-Thr"/>
    <property type="match status" value="1"/>
</dbReference>
<organism evidence="3 4">
    <name type="scientific">Eiseniibacteriota bacterium</name>
    <dbReference type="NCBI Taxonomy" id="2212470"/>
    <lineage>
        <taxon>Bacteria</taxon>
        <taxon>Candidatus Eiseniibacteriota</taxon>
    </lineage>
</organism>
<name>A0A538T0B7_UNCEI</name>
<evidence type="ECO:0000313" key="3">
    <source>
        <dbReference type="EMBL" id="TMQ57063.1"/>
    </source>
</evidence>
<dbReference type="SUPFAM" id="SSF56112">
    <property type="entry name" value="Protein kinase-like (PK-like)"/>
    <property type="match status" value="1"/>
</dbReference>
<dbReference type="AlphaFoldDB" id="A0A538T0B7"/>
<comment type="caution">
    <text evidence="3">The sequence shown here is derived from an EMBL/GenBank/DDBJ whole genome shotgun (WGS) entry which is preliminary data.</text>
</comment>
<reference evidence="3 4" key="1">
    <citation type="journal article" date="2019" name="Nat. Microbiol.">
        <title>Mediterranean grassland soil C-N compound turnover is dependent on rainfall and depth, and is mediated by genomically divergent microorganisms.</title>
        <authorList>
            <person name="Diamond S."/>
            <person name="Andeer P.F."/>
            <person name="Li Z."/>
            <person name="Crits-Christoph A."/>
            <person name="Burstein D."/>
            <person name="Anantharaman K."/>
            <person name="Lane K.R."/>
            <person name="Thomas B.C."/>
            <person name="Pan C."/>
            <person name="Northen T.R."/>
            <person name="Banfield J.F."/>
        </authorList>
    </citation>
    <scope>NUCLEOTIDE SEQUENCE [LARGE SCALE GENOMIC DNA]</scope>
    <source>
        <strain evidence="3">WS_6</strain>
    </source>
</reference>
<dbReference type="EMBL" id="VBOW01000070">
    <property type="protein sequence ID" value="TMQ57063.1"/>
    <property type="molecule type" value="Genomic_DNA"/>
</dbReference>
<dbReference type="InterPro" id="IPR001245">
    <property type="entry name" value="Ser-Thr/Tyr_kinase_cat_dom"/>
</dbReference>
<dbReference type="PROSITE" id="PS50011">
    <property type="entry name" value="PROTEIN_KINASE_DOM"/>
    <property type="match status" value="1"/>
</dbReference>
<evidence type="ECO:0000313" key="4">
    <source>
        <dbReference type="Proteomes" id="UP000316852"/>
    </source>
</evidence>
<evidence type="ECO:0000256" key="1">
    <source>
        <dbReference type="SAM" id="MobiDB-lite"/>
    </source>
</evidence>
<dbReference type="Proteomes" id="UP000316852">
    <property type="component" value="Unassembled WGS sequence"/>
</dbReference>
<sequence length="192" mass="21373">MFRRIQLGSCSQGRGRTAEENQGYDQREAKSACVDFHSSPSFLGPETEPWFRSNTRCPRCSARADNDAGDLTASKRASQTSASPGSRRTSAVRRSGRGPLPTLAPEQFLGTEVTKRSDLYSLGLLLYELFSGRPAFDAKTPEASRSFARNRKSRHCEHSCPTSIRLWIASLRGAWRRMEAQPDRASTARRST</sequence>
<dbReference type="GO" id="GO:0005524">
    <property type="term" value="F:ATP binding"/>
    <property type="evidence" value="ECO:0007669"/>
    <property type="project" value="InterPro"/>
</dbReference>
<dbReference type="Gene3D" id="1.10.510.10">
    <property type="entry name" value="Transferase(Phosphotransferase) domain 1"/>
    <property type="match status" value="1"/>
</dbReference>
<accession>A0A538T0B7</accession>
<feature type="domain" description="Protein kinase" evidence="2">
    <location>
        <begin position="1"/>
        <end position="192"/>
    </location>
</feature>
<gene>
    <name evidence="3" type="ORF">E6K76_11560</name>
</gene>
<proteinExistence type="predicted"/>
<feature type="region of interest" description="Disordered" evidence="1">
    <location>
        <begin position="65"/>
        <end position="104"/>
    </location>
</feature>
<protein>
    <recommendedName>
        <fullName evidence="2">Protein kinase domain-containing protein</fullName>
    </recommendedName>
</protein>
<evidence type="ECO:0000259" key="2">
    <source>
        <dbReference type="PROSITE" id="PS50011"/>
    </source>
</evidence>
<dbReference type="GO" id="GO:0004672">
    <property type="term" value="F:protein kinase activity"/>
    <property type="evidence" value="ECO:0007669"/>
    <property type="project" value="InterPro"/>
</dbReference>
<dbReference type="InterPro" id="IPR011009">
    <property type="entry name" value="Kinase-like_dom_sf"/>
</dbReference>